<dbReference type="Gene3D" id="1.10.132.90">
    <property type="match status" value="1"/>
</dbReference>
<comment type="caution">
    <text evidence="3">The sequence shown here is derived from an EMBL/GenBank/DDBJ whole genome shotgun (WGS) entry which is preliminary data.</text>
</comment>
<accession>A0A2H9U336</accession>
<keyword evidence="4" id="KW-1185">Reference proteome</keyword>
<dbReference type="Proteomes" id="UP000235861">
    <property type="component" value="Unassembled WGS sequence"/>
</dbReference>
<evidence type="ECO:0000313" key="4">
    <source>
        <dbReference type="Proteomes" id="UP000235861"/>
    </source>
</evidence>
<dbReference type="RefSeq" id="WP_100294460.1">
    <property type="nucleotide sequence ID" value="NZ_PGGC01000109.1"/>
</dbReference>
<evidence type="ECO:0000259" key="2">
    <source>
        <dbReference type="Pfam" id="PF18433"/>
    </source>
</evidence>
<feature type="compositionally biased region" description="Polar residues" evidence="1">
    <location>
        <begin position="17"/>
        <end position="28"/>
    </location>
</feature>
<sequence>MQIDGMGVAQPRGVGVTSKSPQQTQVQAQPKPAQSEDEVSLPQPPKWAQKLVLQTLQFSLELHGLSYKAPRMQEPIEEPEVVTPETLFDFQEVSDNVMQFVTGGLNAARANGKSDAELTEMMAQARRGIDMGFEDAKRQLGSLATDNEDIRVGIEQSYKLIQESMDEFEQEFFGQVPAPKTDADDIAAPLQNMLEIQTNSGSNVVLRFNDDAQTSQPEQTGNQFTLKSSQSFKFSVEGNVSSGDMSAIGDIVKGIDELLGHFFSGNFEELLEKAGKLNLDDSNLASFSMRIKQNLKISQAYQGANPLQETLQPMADYLPKLEQLQQRSDVILPRFQQQALLAAVLAARGQGNADDLSRFSSFNQRMLNAL</sequence>
<feature type="region of interest" description="Disordered" evidence="1">
    <location>
        <begin position="1"/>
        <end position="43"/>
    </location>
</feature>
<dbReference type="AlphaFoldDB" id="A0A2H9U336"/>
<dbReference type="Pfam" id="PF18433">
    <property type="entry name" value="DUF5610"/>
    <property type="match status" value="1"/>
</dbReference>
<organism evidence="3 4">
    <name type="scientific">Aeromonas cavernicola</name>
    <dbReference type="NCBI Taxonomy" id="1006623"/>
    <lineage>
        <taxon>Bacteria</taxon>
        <taxon>Pseudomonadati</taxon>
        <taxon>Pseudomonadota</taxon>
        <taxon>Gammaproteobacteria</taxon>
        <taxon>Aeromonadales</taxon>
        <taxon>Aeromonadaceae</taxon>
        <taxon>Aeromonas</taxon>
    </lineage>
</organism>
<dbReference type="OrthoDB" id="7366224at2"/>
<proteinExistence type="predicted"/>
<dbReference type="InterPro" id="IPR041651">
    <property type="entry name" value="DUF5610"/>
</dbReference>
<feature type="domain" description="DUF5610" evidence="2">
    <location>
        <begin position="81"/>
        <end position="168"/>
    </location>
</feature>
<name>A0A2H9U336_9GAMM</name>
<evidence type="ECO:0000256" key="1">
    <source>
        <dbReference type="SAM" id="MobiDB-lite"/>
    </source>
</evidence>
<evidence type="ECO:0000313" key="3">
    <source>
        <dbReference type="EMBL" id="PJG58435.1"/>
    </source>
</evidence>
<gene>
    <name evidence="3" type="ORF">CUC53_12470</name>
</gene>
<reference evidence="3 4" key="1">
    <citation type="submission" date="2017-11" db="EMBL/GenBank/DDBJ databases">
        <title>Draft genome sequence of environmental isolate Aeromonas cavernicola sp. nov. MDC 2508.</title>
        <authorList>
            <person name="Colston S.M."/>
            <person name="Navarro A."/>
            <person name="Martinez-Murcia A.J."/>
            <person name="Graf J."/>
        </authorList>
    </citation>
    <scope>NUCLEOTIDE SEQUENCE [LARGE SCALE GENOMIC DNA]</scope>
    <source>
        <strain evidence="3 4">MDC 2508</strain>
    </source>
</reference>
<dbReference type="EMBL" id="PGGC01000109">
    <property type="protein sequence ID" value="PJG58435.1"/>
    <property type="molecule type" value="Genomic_DNA"/>
</dbReference>
<protein>
    <recommendedName>
        <fullName evidence="2">DUF5610 domain-containing protein</fullName>
    </recommendedName>
</protein>